<accession>A0A9D4GZL8</accession>
<protein>
    <submittedName>
        <fullName evidence="2">Uncharacterized protein</fullName>
    </submittedName>
</protein>
<sequence>MVEGGENISRELLITDLQYHREAAIPIWSRDLENNCHHHKDNTGLHNHVPQEDPRDPLARQDPQRTIMEKNKAAAPCEFGWSSPYLTGETSPAALKWLKLAVLCPGRFQSVSLNTIVYYYTKYRYDMHARRIQSTDYEECGIIFEDSM</sequence>
<evidence type="ECO:0000256" key="1">
    <source>
        <dbReference type="SAM" id="MobiDB-lite"/>
    </source>
</evidence>
<dbReference type="EMBL" id="JAIWYP010000005">
    <property type="protein sequence ID" value="KAH3824655.1"/>
    <property type="molecule type" value="Genomic_DNA"/>
</dbReference>
<proteinExistence type="predicted"/>
<evidence type="ECO:0000313" key="2">
    <source>
        <dbReference type="EMBL" id="KAH3824655.1"/>
    </source>
</evidence>
<reference evidence="2" key="1">
    <citation type="journal article" date="2019" name="bioRxiv">
        <title>The Genome of the Zebra Mussel, Dreissena polymorpha: A Resource for Invasive Species Research.</title>
        <authorList>
            <person name="McCartney M.A."/>
            <person name="Auch B."/>
            <person name="Kono T."/>
            <person name="Mallez S."/>
            <person name="Zhang Y."/>
            <person name="Obille A."/>
            <person name="Becker A."/>
            <person name="Abrahante J.E."/>
            <person name="Garbe J."/>
            <person name="Badalamenti J.P."/>
            <person name="Herman A."/>
            <person name="Mangelson H."/>
            <person name="Liachko I."/>
            <person name="Sullivan S."/>
            <person name="Sone E.D."/>
            <person name="Koren S."/>
            <person name="Silverstein K.A.T."/>
            <person name="Beckman K.B."/>
            <person name="Gohl D.M."/>
        </authorList>
    </citation>
    <scope>NUCLEOTIDE SEQUENCE</scope>
    <source>
        <strain evidence="2">Duluth1</strain>
        <tissue evidence="2">Whole animal</tissue>
    </source>
</reference>
<gene>
    <name evidence="2" type="ORF">DPMN_126493</name>
</gene>
<keyword evidence="3" id="KW-1185">Reference proteome</keyword>
<feature type="compositionally biased region" description="Basic and acidic residues" evidence="1">
    <location>
        <begin position="49"/>
        <end position="59"/>
    </location>
</feature>
<comment type="caution">
    <text evidence="2">The sequence shown here is derived from an EMBL/GenBank/DDBJ whole genome shotgun (WGS) entry which is preliminary data.</text>
</comment>
<dbReference type="Proteomes" id="UP000828390">
    <property type="component" value="Unassembled WGS sequence"/>
</dbReference>
<dbReference type="AlphaFoldDB" id="A0A9D4GZL8"/>
<feature type="region of interest" description="Disordered" evidence="1">
    <location>
        <begin position="39"/>
        <end position="59"/>
    </location>
</feature>
<organism evidence="2 3">
    <name type="scientific">Dreissena polymorpha</name>
    <name type="common">Zebra mussel</name>
    <name type="synonym">Mytilus polymorpha</name>
    <dbReference type="NCBI Taxonomy" id="45954"/>
    <lineage>
        <taxon>Eukaryota</taxon>
        <taxon>Metazoa</taxon>
        <taxon>Spiralia</taxon>
        <taxon>Lophotrochozoa</taxon>
        <taxon>Mollusca</taxon>
        <taxon>Bivalvia</taxon>
        <taxon>Autobranchia</taxon>
        <taxon>Heteroconchia</taxon>
        <taxon>Euheterodonta</taxon>
        <taxon>Imparidentia</taxon>
        <taxon>Neoheterodontei</taxon>
        <taxon>Myida</taxon>
        <taxon>Dreissenoidea</taxon>
        <taxon>Dreissenidae</taxon>
        <taxon>Dreissena</taxon>
    </lineage>
</organism>
<evidence type="ECO:0000313" key="3">
    <source>
        <dbReference type="Proteomes" id="UP000828390"/>
    </source>
</evidence>
<name>A0A9D4GZL8_DREPO</name>
<reference evidence="2" key="2">
    <citation type="submission" date="2020-11" db="EMBL/GenBank/DDBJ databases">
        <authorList>
            <person name="McCartney M.A."/>
            <person name="Auch B."/>
            <person name="Kono T."/>
            <person name="Mallez S."/>
            <person name="Becker A."/>
            <person name="Gohl D.M."/>
            <person name="Silverstein K.A.T."/>
            <person name="Koren S."/>
            <person name="Bechman K.B."/>
            <person name="Herman A."/>
            <person name="Abrahante J.E."/>
            <person name="Garbe J."/>
        </authorList>
    </citation>
    <scope>NUCLEOTIDE SEQUENCE</scope>
    <source>
        <strain evidence="2">Duluth1</strain>
        <tissue evidence="2">Whole animal</tissue>
    </source>
</reference>